<reference evidence="2" key="1">
    <citation type="submission" date="2025-08" db="UniProtKB">
        <authorList>
            <consortium name="Ensembl"/>
        </authorList>
    </citation>
    <scope>IDENTIFICATION</scope>
</reference>
<keyword evidence="1" id="KW-0436">Ligase</keyword>
<dbReference type="Ensembl" id="ENSCLMT00005039781.1">
    <property type="protein sequence ID" value="ENSCLMP00005038308.1"/>
    <property type="gene ID" value="ENSCLMG00005018154.1"/>
</dbReference>
<dbReference type="GO" id="GO:0005783">
    <property type="term" value="C:endoplasmic reticulum"/>
    <property type="evidence" value="ECO:0007669"/>
    <property type="project" value="TreeGrafter"/>
</dbReference>
<proteinExistence type="predicted"/>
<protein>
    <submittedName>
        <fullName evidence="2">Acyl-CoA synthetase long chain family member 2</fullName>
    </submittedName>
</protein>
<dbReference type="GO" id="GO:0004467">
    <property type="term" value="F:long-chain fatty acid-CoA ligase activity"/>
    <property type="evidence" value="ECO:0007669"/>
    <property type="project" value="TreeGrafter"/>
</dbReference>
<dbReference type="PANTHER" id="PTHR43272">
    <property type="entry name" value="LONG-CHAIN-FATTY-ACID--COA LIGASE"/>
    <property type="match status" value="1"/>
</dbReference>
<evidence type="ECO:0000313" key="3">
    <source>
        <dbReference type="Proteomes" id="UP000694565"/>
    </source>
</evidence>
<evidence type="ECO:0000256" key="1">
    <source>
        <dbReference type="ARBA" id="ARBA00022598"/>
    </source>
</evidence>
<name>A0A8C3A8F5_CYCLU</name>
<evidence type="ECO:0000313" key="2">
    <source>
        <dbReference type="Ensembl" id="ENSCLMP00005038308.1"/>
    </source>
</evidence>
<reference evidence="2" key="2">
    <citation type="submission" date="2025-09" db="UniProtKB">
        <authorList>
            <consortium name="Ensembl"/>
        </authorList>
    </citation>
    <scope>IDENTIFICATION</scope>
</reference>
<dbReference type="AlphaFoldDB" id="A0A8C3A8F5"/>
<keyword evidence="3" id="KW-1185">Reference proteome</keyword>
<dbReference type="GeneTree" id="ENSGT00940000166050"/>
<accession>A0A8C3A8F5</accession>
<organism evidence="2 3">
    <name type="scientific">Cyclopterus lumpus</name>
    <name type="common">Lumpsucker</name>
    <dbReference type="NCBI Taxonomy" id="8103"/>
    <lineage>
        <taxon>Eukaryota</taxon>
        <taxon>Metazoa</taxon>
        <taxon>Chordata</taxon>
        <taxon>Craniata</taxon>
        <taxon>Vertebrata</taxon>
        <taxon>Euteleostomi</taxon>
        <taxon>Actinopterygii</taxon>
        <taxon>Neopterygii</taxon>
        <taxon>Teleostei</taxon>
        <taxon>Neoteleostei</taxon>
        <taxon>Acanthomorphata</taxon>
        <taxon>Eupercaria</taxon>
        <taxon>Perciformes</taxon>
        <taxon>Cottioidei</taxon>
        <taxon>Cottales</taxon>
        <taxon>Cyclopteridae</taxon>
        <taxon>Cyclopterus</taxon>
    </lineage>
</organism>
<sequence length="180" mass="20267">LSVISGPSVFRGLPEGPRKDVSLLFLCQNGTLRIIDRKKHIFKLSQGEYIAPEKIENVYVRCVPVLQVFVHGDSLESYLIGIVVPDPEVFVSWAKDRGFVGSYEELCQNPDLENAVLEDMKAVGKEAGLKSFEQVKDLHLHPETFSIANGLLTPTLKSRRADIRRTFQEQISSMYSKKAF</sequence>
<dbReference type="SUPFAM" id="SSF56801">
    <property type="entry name" value="Acetyl-CoA synthetase-like"/>
    <property type="match status" value="1"/>
</dbReference>
<dbReference type="PANTHER" id="PTHR43272:SF36">
    <property type="entry name" value="LONG-CHAIN-FATTY-ACID--COA LIGASE"/>
    <property type="match status" value="1"/>
</dbReference>
<dbReference type="Proteomes" id="UP000694565">
    <property type="component" value="Unplaced"/>
</dbReference>
<dbReference type="GO" id="GO:0016020">
    <property type="term" value="C:membrane"/>
    <property type="evidence" value="ECO:0007669"/>
    <property type="project" value="TreeGrafter"/>
</dbReference>